<evidence type="ECO:0000313" key="1">
    <source>
        <dbReference type="EMBL" id="AUG88475.1"/>
    </source>
</evidence>
<keyword evidence="2" id="KW-1185">Reference proteome</keyword>
<proteinExistence type="predicted"/>
<dbReference type="Proteomes" id="UP000240283">
    <property type="component" value="Segment"/>
</dbReference>
<gene>
    <name evidence="1" type="ORF">VPR_111</name>
</gene>
<dbReference type="EMBL" id="MG603697">
    <property type="protein sequence ID" value="AUG88475.1"/>
    <property type="molecule type" value="Genomic_DNA"/>
</dbReference>
<dbReference type="SUPFAM" id="SSF56563">
    <property type="entry name" value="Major capsid protein gp5"/>
    <property type="match status" value="1"/>
</dbReference>
<organism evidence="1 2">
    <name type="scientific">Vibrio phage Vp_R1</name>
    <dbReference type="NCBI Taxonomy" id="2059867"/>
    <lineage>
        <taxon>Viruses</taxon>
        <taxon>Duplodnaviria</taxon>
        <taxon>Heunggongvirae</taxon>
        <taxon>Uroviricota</taxon>
        <taxon>Caudoviricetes</taxon>
        <taxon>Grimontviridae</taxon>
        <taxon>Dalianvirus</taxon>
        <taxon>Dalianvirus R1</taxon>
    </lineage>
</organism>
<name>A0A2H5BQ84_9CAUD</name>
<evidence type="ECO:0000313" key="2">
    <source>
        <dbReference type="Proteomes" id="UP000240283"/>
    </source>
</evidence>
<accession>A0A2H5BQ84</accession>
<reference evidence="1 2" key="1">
    <citation type="submission" date="2017-12" db="EMBL/GenBank/DDBJ databases">
        <title>Genomic analysis of a novel phage Vp_R1 lytic to Vibrio parahaemolyticus.</title>
        <authorList>
            <person name="Ren H."/>
            <person name="Li Z."/>
        </authorList>
    </citation>
    <scope>NUCLEOTIDE SEQUENCE [LARGE SCALE GENOMIC DNA]</scope>
</reference>
<dbReference type="InterPro" id="IPR035198">
    <property type="entry name" value="SU10_MCP"/>
</dbReference>
<protein>
    <submittedName>
        <fullName evidence="1">Capsid and scaffold protein</fullName>
    </submittedName>
</protein>
<dbReference type="Pfam" id="PF17236">
    <property type="entry name" value="SU10_MCP"/>
    <property type="match status" value="1"/>
</dbReference>
<sequence length="309" mass="34048">MSTFVSYEQEGKKLSFANWISNLSPQEVPFVSMTGKESINQTLFQWQTDSLAPVGENAVIEGSAAASTPLGSTTKVSNVTQILRKVVQVSDTANVTANYGRGKELQYQMEKKGKEIKRDLEYALLHNEAQVEGNAGTARKTAGFRGLVAAVDAADPDTGAVVHKDVSAGTGLSEDSLFDLTYQLYIAGSSANIIMFHPKHAAFFSSLQERGDAGAGVRSRIFENTTRFAVQVTTIVDPLGQEYKLIPNRWMPEKEIFFFNSSDWTQMVLRAPSRTKLAKDGSYEKWMIEMECGLRHRNPYASGILKVEA</sequence>